<gene>
    <name evidence="1" type="ORF">HHUSO_G34402</name>
</gene>
<keyword evidence="2" id="KW-1185">Reference proteome</keyword>
<dbReference type="Proteomes" id="UP001369086">
    <property type="component" value="Unassembled WGS sequence"/>
</dbReference>
<dbReference type="EMBL" id="JAHFZB010000046">
    <property type="protein sequence ID" value="KAK6468037.1"/>
    <property type="molecule type" value="Genomic_DNA"/>
</dbReference>
<name>A0ABR0Y5W3_HUSHU</name>
<evidence type="ECO:0000313" key="1">
    <source>
        <dbReference type="EMBL" id="KAK6468037.1"/>
    </source>
</evidence>
<comment type="caution">
    <text evidence="1">The sequence shown here is derived from an EMBL/GenBank/DDBJ whole genome shotgun (WGS) entry which is preliminary data.</text>
</comment>
<proteinExistence type="predicted"/>
<protein>
    <submittedName>
        <fullName evidence="1">Uncharacterized protein</fullName>
    </submittedName>
</protein>
<organism evidence="1 2">
    <name type="scientific">Huso huso</name>
    <name type="common">Beluga</name>
    <name type="synonym">Acipenser huso</name>
    <dbReference type="NCBI Taxonomy" id="61971"/>
    <lineage>
        <taxon>Eukaryota</taxon>
        <taxon>Metazoa</taxon>
        <taxon>Chordata</taxon>
        <taxon>Craniata</taxon>
        <taxon>Vertebrata</taxon>
        <taxon>Euteleostomi</taxon>
        <taxon>Actinopterygii</taxon>
        <taxon>Chondrostei</taxon>
        <taxon>Acipenseriformes</taxon>
        <taxon>Acipenseridae</taxon>
        <taxon>Huso</taxon>
    </lineage>
</organism>
<evidence type="ECO:0000313" key="2">
    <source>
        <dbReference type="Proteomes" id="UP001369086"/>
    </source>
</evidence>
<reference evidence="1 2" key="1">
    <citation type="submission" date="2021-05" db="EMBL/GenBank/DDBJ databases">
        <authorList>
            <person name="Zahm M."/>
            <person name="Klopp C."/>
            <person name="Cabau C."/>
            <person name="Kuhl H."/>
            <person name="Suciu R."/>
            <person name="Ciorpac M."/>
            <person name="Holostenco D."/>
            <person name="Gessner J."/>
            <person name="Wuertz S."/>
            <person name="Hohne C."/>
            <person name="Stock M."/>
            <person name="Gislard M."/>
            <person name="Lluch J."/>
            <person name="Milhes M."/>
            <person name="Lampietro C."/>
            <person name="Lopez Roques C."/>
            <person name="Donnadieu C."/>
            <person name="Du K."/>
            <person name="Schartl M."/>
            <person name="Guiguen Y."/>
        </authorList>
    </citation>
    <scope>NUCLEOTIDE SEQUENCE [LARGE SCALE GENOMIC DNA]</scope>
    <source>
        <strain evidence="1">Hh-F2</strain>
        <tissue evidence="1">Blood</tissue>
    </source>
</reference>
<sequence length="66" mass="7221">MTKACLPERTDTFSALPAGCGVLLFPIRTVRNANSPFIKTWRFQVTVCVLASLNVTPIQSAKHSSK</sequence>
<accession>A0ABR0Y5W3</accession>